<dbReference type="PANTHER" id="PTHR40074:SF2">
    <property type="entry name" value="O-ACETYLTRANSFERASE WECH"/>
    <property type="match status" value="1"/>
</dbReference>
<evidence type="ECO:0000256" key="4">
    <source>
        <dbReference type="ARBA" id="ARBA00022692"/>
    </source>
</evidence>
<comment type="subcellular location">
    <subcellularLocation>
        <location evidence="1">Cell membrane</location>
        <topology evidence="1">Multi-pass membrane protein</topology>
    </subcellularLocation>
</comment>
<feature type="compositionally biased region" description="Polar residues" evidence="7">
    <location>
        <begin position="387"/>
        <end position="401"/>
    </location>
</feature>
<evidence type="ECO:0000256" key="7">
    <source>
        <dbReference type="SAM" id="MobiDB-lite"/>
    </source>
</evidence>
<protein>
    <submittedName>
        <fullName evidence="10">Acyltransferase</fullName>
    </submittedName>
</protein>
<feature type="transmembrane region" description="Helical" evidence="8">
    <location>
        <begin position="234"/>
        <end position="253"/>
    </location>
</feature>
<feature type="compositionally biased region" description="Basic residues" evidence="7">
    <location>
        <begin position="377"/>
        <end position="386"/>
    </location>
</feature>
<evidence type="ECO:0000256" key="3">
    <source>
        <dbReference type="ARBA" id="ARBA00022475"/>
    </source>
</evidence>
<dbReference type="OrthoDB" id="569695at2"/>
<dbReference type="GO" id="GO:0005886">
    <property type="term" value="C:plasma membrane"/>
    <property type="evidence" value="ECO:0007669"/>
    <property type="project" value="UniProtKB-SubCell"/>
</dbReference>
<evidence type="ECO:0000256" key="1">
    <source>
        <dbReference type="ARBA" id="ARBA00004651"/>
    </source>
</evidence>
<keyword evidence="10" id="KW-0808">Transferase</keyword>
<dbReference type="GO" id="GO:0016413">
    <property type="term" value="F:O-acetyltransferase activity"/>
    <property type="evidence" value="ECO:0007669"/>
    <property type="project" value="TreeGrafter"/>
</dbReference>
<feature type="transmembrane region" description="Helical" evidence="8">
    <location>
        <begin position="128"/>
        <end position="149"/>
    </location>
</feature>
<feature type="transmembrane region" description="Helical" evidence="8">
    <location>
        <begin position="265"/>
        <end position="287"/>
    </location>
</feature>
<keyword evidence="4 8" id="KW-0812">Transmembrane</keyword>
<evidence type="ECO:0000259" key="9">
    <source>
        <dbReference type="Pfam" id="PF01757"/>
    </source>
</evidence>
<feature type="domain" description="Acyltransferase 3" evidence="9">
    <location>
        <begin position="7"/>
        <end position="355"/>
    </location>
</feature>
<comment type="similarity">
    <text evidence="2">Belongs to the acyltransferase 3 family.</text>
</comment>
<dbReference type="Pfam" id="PF01757">
    <property type="entry name" value="Acyl_transf_3"/>
    <property type="match status" value="1"/>
</dbReference>
<feature type="transmembrane region" description="Helical" evidence="8">
    <location>
        <begin position="205"/>
        <end position="222"/>
    </location>
</feature>
<keyword evidence="11" id="KW-1185">Reference proteome</keyword>
<evidence type="ECO:0000256" key="5">
    <source>
        <dbReference type="ARBA" id="ARBA00022989"/>
    </source>
</evidence>
<keyword evidence="6 8" id="KW-0472">Membrane</keyword>
<feature type="transmembrane region" description="Helical" evidence="8">
    <location>
        <begin position="299"/>
        <end position="319"/>
    </location>
</feature>
<feature type="region of interest" description="Disordered" evidence="7">
    <location>
        <begin position="377"/>
        <end position="401"/>
    </location>
</feature>
<feature type="transmembrane region" description="Helical" evidence="8">
    <location>
        <begin position="86"/>
        <end position="104"/>
    </location>
</feature>
<dbReference type="GO" id="GO:0009246">
    <property type="term" value="P:enterobacterial common antigen biosynthetic process"/>
    <property type="evidence" value="ECO:0007669"/>
    <property type="project" value="TreeGrafter"/>
</dbReference>
<reference evidence="11" key="1">
    <citation type="submission" date="2015-08" db="EMBL/GenBank/DDBJ databases">
        <title>Genome sequencing project for genomic taxonomy and phylogenomics of Bacillus-like bacteria.</title>
        <authorList>
            <person name="Liu B."/>
            <person name="Wang J."/>
            <person name="Zhu Y."/>
            <person name="Liu G."/>
            <person name="Chen Q."/>
            <person name="Chen Z."/>
            <person name="Lan J."/>
            <person name="Che J."/>
            <person name="Ge C."/>
            <person name="Shi H."/>
            <person name="Pan Z."/>
            <person name="Liu X."/>
        </authorList>
    </citation>
    <scope>NUCLEOTIDE SEQUENCE [LARGE SCALE GENOMIC DNA]</scope>
    <source>
        <strain evidence="11">FJAT-22460</strain>
    </source>
</reference>
<keyword evidence="3" id="KW-1003">Cell membrane</keyword>
<gene>
    <name evidence="10" type="ORF">AM231_12620</name>
</gene>
<organism evidence="10 11">
    <name type="scientific">Paenibacillus solani</name>
    <dbReference type="NCBI Taxonomy" id="1705565"/>
    <lineage>
        <taxon>Bacteria</taxon>
        <taxon>Bacillati</taxon>
        <taxon>Bacillota</taxon>
        <taxon>Bacilli</taxon>
        <taxon>Bacillales</taxon>
        <taxon>Paenibacillaceae</taxon>
        <taxon>Paenibacillus</taxon>
    </lineage>
</organism>
<evidence type="ECO:0000313" key="11">
    <source>
        <dbReference type="Proteomes" id="UP000036932"/>
    </source>
</evidence>
<dbReference type="EMBL" id="LIUT01000001">
    <property type="protein sequence ID" value="KOR89893.1"/>
    <property type="molecule type" value="Genomic_DNA"/>
</dbReference>
<accession>A0A0M1P5Z1</accession>
<comment type="caution">
    <text evidence="10">The sequence shown here is derived from an EMBL/GenBank/DDBJ whole genome shotgun (WGS) entry which is preliminary data.</text>
</comment>
<dbReference type="AlphaFoldDB" id="A0A0M1P5Z1"/>
<dbReference type="InterPro" id="IPR002656">
    <property type="entry name" value="Acyl_transf_3_dom"/>
</dbReference>
<feature type="transmembrane region" description="Helical" evidence="8">
    <location>
        <begin position="339"/>
        <end position="358"/>
    </location>
</feature>
<dbReference type="Proteomes" id="UP000036932">
    <property type="component" value="Unassembled WGS sequence"/>
</dbReference>
<keyword evidence="10" id="KW-0012">Acyltransferase</keyword>
<feature type="transmembrane region" description="Helical" evidence="8">
    <location>
        <begin position="161"/>
        <end position="185"/>
    </location>
</feature>
<sequence>MSKERIPEIERLRGLAFLAVVLQHSIANYSVAPGMTADDGLGMAVLLMATKFAVPVFIFITGMVLFYNDKGSLHYGKFIKRRFGDIYVPFAVWTLITLLFNHKFNPVRLDDWKYLGEVWLTGKSSSHFWYIIMLFQFYLLYPLFRSAILGIKERWNWRTQLAILILSGLMYVGLTGIINDIGQWMGSLNIPVWSDLFTTYADRNALYYFFYFALGAAAGLYHDSWNKWLQKARPVIWIVFVFMFGYMLIQAVNEIRSAENGVITFYSLSLLKPSMAIFLISSILVMYDVAGWVCRYAGGGVNTLLTSIGIYSYGAYLMHLLTLRISYVVDESLLIHMPPFVRILASWLISAAAAYGITRLLAKLPFGKWLVGIAGPRQHHHRRRTGGKSQPSTNTGTSAGI</sequence>
<dbReference type="RefSeq" id="WP_054402899.1">
    <property type="nucleotide sequence ID" value="NZ_LIUT01000001.1"/>
</dbReference>
<proteinExistence type="inferred from homology"/>
<dbReference type="PANTHER" id="PTHR40074">
    <property type="entry name" value="O-ACETYLTRANSFERASE WECH"/>
    <property type="match status" value="1"/>
</dbReference>
<feature type="transmembrane region" description="Helical" evidence="8">
    <location>
        <begin position="12"/>
        <end position="31"/>
    </location>
</feature>
<evidence type="ECO:0000256" key="8">
    <source>
        <dbReference type="SAM" id="Phobius"/>
    </source>
</evidence>
<keyword evidence="5 8" id="KW-1133">Transmembrane helix</keyword>
<evidence type="ECO:0000256" key="6">
    <source>
        <dbReference type="ARBA" id="ARBA00023136"/>
    </source>
</evidence>
<dbReference type="PATRIC" id="fig|1705565.3.peg.4548"/>
<evidence type="ECO:0000256" key="2">
    <source>
        <dbReference type="ARBA" id="ARBA00007400"/>
    </source>
</evidence>
<evidence type="ECO:0000313" key="10">
    <source>
        <dbReference type="EMBL" id="KOR89893.1"/>
    </source>
</evidence>
<name>A0A0M1P5Z1_9BACL</name>
<feature type="transmembrane region" description="Helical" evidence="8">
    <location>
        <begin position="43"/>
        <end position="66"/>
    </location>
</feature>